<keyword evidence="3" id="KW-0804">Transcription</keyword>
<dbReference type="InterPro" id="IPR036390">
    <property type="entry name" value="WH_DNA-bd_sf"/>
</dbReference>
<dbReference type="Pfam" id="PF01047">
    <property type="entry name" value="MarR"/>
    <property type="match status" value="1"/>
</dbReference>
<dbReference type="PANTHER" id="PTHR42756">
    <property type="entry name" value="TRANSCRIPTIONAL REGULATOR, MARR"/>
    <property type="match status" value="1"/>
</dbReference>
<protein>
    <submittedName>
        <fullName evidence="5">MarR family transcriptional regulator</fullName>
    </submittedName>
</protein>
<dbReference type="Proteomes" id="UP000430508">
    <property type="component" value="Chromosome"/>
</dbReference>
<accession>A0A857DKP3</accession>
<name>A0A857DKP3_9FIRM</name>
<dbReference type="EMBL" id="CP046996">
    <property type="protein sequence ID" value="QHA01517.1"/>
    <property type="molecule type" value="Genomic_DNA"/>
</dbReference>
<proteinExistence type="predicted"/>
<evidence type="ECO:0000259" key="4">
    <source>
        <dbReference type="PROSITE" id="PS50995"/>
    </source>
</evidence>
<sequence>MLENRELAGHLDHLLQRLTVSTQRQKSDFAEKLGISRQQFEVLTIIFEKGQITMGELCKEISSACSTATDLADKLERAGYVERIREKRDRRIVRLNILPKGEKLVKSVIETRTKRLESILEFFEQEDRMRIIGILETLSDKYERLSRKE</sequence>
<feature type="domain" description="HTH marR-type" evidence="4">
    <location>
        <begin position="4"/>
        <end position="140"/>
    </location>
</feature>
<evidence type="ECO:0000256" key="2">
    <source>
        <dbReference type="ARBA" id="ARBA00023125"/>
    </source>
</evidence>
<dbReference type="PANTHER" id="PTHR42756:SF1">
    <property type="entry name" value="TRANSCRIPTIONAL REPRESSOR OF EMRAB OPERON"/>
    <property type="match status" value="1"/>
</dbReference>
<dbReference type="GO" id="GO:0003700">
    <property type="term" value="F:DNA-binding transcription factor activity"/>
    <property type="evidence" value="ECO:0007669"/>
    <property type="project" value="InterPro"/>
</dbReference>
<dbReference type="InterPro" id="IPR000835">
    <property type="entry name" value="HTH_MarR-typ"/>
</dbReference>
<evidence type="ECO:0000313" key="6">
    <source>
        <dbReference type="Proteomes" id="UP000430508"/>
    </source>
</evidence>
<evidence type="ECO:0000256" key="3">
    <source>
        <dbReference type="ARBA" id="ARBA00023163"/>
    </source>
</evidence>
<evidence type="ECO:0000313" key="5">
    <source>
        <dbReference type="EMBL" id="QHA01517.1"/>
    </source>
</evidence>
<dbReference type="RefSeq" id="WP_158208540.1">
    <property type="nucleotide sequence ID" value="NZ_CP046996.1"/>
</dbReference>
<evidence type="ECO:0000256" key="1">
    <source>
        <dbReference type="ARBA" id="ARBA00023015"/>
    </source>
</evidence>
<dbReference type="InterPro" id="IPR036388">
    <property type="entry name" value="WH-like_DNA-bd_sf"/>
</dbReference>
<dbReference type="Gene3D" id="1.10.10.10">
    <property type="entry name" value="Winged helix-like DNA-binding domain superfamily/Winged helix DNA-binding domain"/>
    <property type="match status" value="1"/>
</dbReference>
<reference evidence="5 6" key="1">
    <citation type="submission" date="2019-12" db="EMBL/GenBank/DDBJ databases">
        <title>Sequence classification of anaerobic respiratory reductive dehalogenases: First we see many, then we see few.</title>
        <authorList>
            <person name="Molenda O."/>
            <person name="Puentes Jacome L.A."/>
            <person name="Cao X."/>
            <person name="Nesbo C.L."/>
            <person name="Tang S."/>
            <person name="Morson N."/>
            <person name="Patron J."/>
            <person name="Lomheim L."/>
            <person name="Wishart D.S."/>
            <person name="Edwards E.A."/>
        </authorList>
    </citation>
    <scope>NUCLEOTIDE SEQUENCE [LARGE SCALE GENOMIC DNA]</scope>
    <source>
        <strain evidence="5 6">12DCA</strain>
    </source>
</reference>
<dbReference type="SUPFAM" id="SSF46785">
    <property type="entry name" value="Winged helix' DNA-binding domain"/>
    <property type="match status" value="1"/>
</dbReference>
<organism evidence="5 6">
    <name type="scientific">Dehalobacter restrictus</name>
    <dbReference type="NCBI Taxonomy" id="55583"/>
    <lineage>
        <taxon>Bacteria</taxon>
        <taxon>Bacillati</taxon>
        <taxon>Bacillota</taxon>
        <taxon>Clostridia</taxon>
        <taxon>Eubacteriales</taxon>
        <taxon>Desulfitobacteriaceae</taxon>
        <taxon>Dehalobacter</taxon>
    </lineage>
</organism>
<dbReference type="SMART" id="SM00347">
    <property type="entry name" value="HTH_MARR"/>
    <property type="match status" value="1"/>
</dbReference>
<dbReference type="PROSITE" id="PS50995">
    <property type="entry name" value="HTH_MARR_2"/>
    <property type="match status" value="1"/>
</dbReference>
<dbReference type="AlphaFoldDB" id="A0A857DKP3"/>
<keyword evidence="1" id="KW-0805">Transcription regulation</keyword>
<dbReference type="GO" id="GO:0003677">
    <property type="term" value="F:DNA binding"/>
    <property type="evidence" value="ECO:0007669"/>
    <property type="project" value="UniProtKB-KW"/>
</dbReference>
<keyword evidence="2" id="KW-0238">DNA-binding</keyword>
<gene>
    <name evidence="5" type="ORF">GQ588_13150</name>
</gene>